<evidence type="ECO:0000313" key="1">
    <source>
        <dbReference type="EMBL" id="EZG55361.1"/>
    </source>
</evidence>
<protein>
    <submittedName>
        <fullName evidence="1">Uncharacterized protein</fullName>
    </submittedName>
</protein>
<dbReference type="Proteomes" id="UP000019763">
    <property type="component" value="Unassembled WGS sequence"/>
</dbReference>
<gene>
    <name evidence="1" type="ORF">GNI_114040</name>
</gene>
<organism evidence="1 2">
    <name type="scientific">Gregarina niphandrodes</name>
    <name type="common">Septate eugregarine</name>
    <dbReference type="NCBI Taxonomy" id="110365"/>
    <lineage>
        <taxon>Eukaryota</taxon>
        <taxon>Sar</taxon>
        <taxon>Alveolata</taxon>
        <taxon>Apicomplexa</taxon>
        <taxon>Conoidasida</taxon>
        <taxon>Gregarinasina</taxon>
        <taxon>Eugregarinorida</taxon>
        <taxon>Gregarinidae</taxon>
        <taxon>Gregarina</taxon>
    </lineage>
</organism>
<keyword evidence="2" id="KW-1185">Reference proteome</keyword>
<dbReference type="RefSeq" id="XP_011131608.1">
    <property type="nucleotide sequence ID" value="XM_011133306.1"/>
</dbReference>
<reference evidence="1" key="1">
    <citation type="submission" date="2013-12" db="EMBL/GenBank/DDBJ databases">
        <authorList>
            <person name="Omoto C.K."/>
            <person name="Sibley D."/>
            <person name="Venepally P."/>
            <person name="Hadjithomas M."/>
            <person name="Karamycheva S."/>
            <person name="Brunk B."/>
            <person name="Roos D."/>
            <person name="Caler E."/>
            <person name="Lorenzi H."/>
        </authorList>
    </citation>
    <scope>NUCLEOTIDE SEQUENCE</scope>
</reference>
<name>A0A023B354_GRENI</name>
<comment type="caution">
    <text evidence="1">The sequence shown here is derived from an EMBL/GenBank/DDBJ whole genome shotgun (WGS) entry which is preliminary data.</text>
</comment>
<proteinExistence type="predicted"/>
<dbReference type="VEuPathDB" id="CryptoDB:GNI_114040"/>
<sequence>MEIQVDKEGCRIDIDATKQFVGWHYPERAPSEIDCRLLWFLLQVEPWVKENKHVLATIGADENILEGCTSMKNKWFAYLVVTICRSLEATAESLFSEVQVPYVSEILRSQLCLNKHTLALTETAWCSVIQEFREWCTRNHPYPEPEQIHIVE</sequence>
<dbReference type="GeneID" id="22914029"/>
<dbReference type="AlphaFoldDB" id="A0A023B354"/>
<evidence type="ECO:0000313" key="2">
    <source>
        <dbReference type="Proteomes" id="UP000019763"/>
    </source>
</evidence>
<accession>A0A023B354</accession>
<dbReference type="EMBL" id="AFNH02000851">
    <property type="protein sequence ID" value="EZG55361.1"/>
    <property type="molecule type" value="Genomic_DNA"/>
</dbReference>